<protein>
    <recommendedName>
        <fullName evidence="3 6">Anti-sigma F factor antagonist</fullName>
    </recommendedName>
    <alternativeName>
        <fullName evidence="6">Stage II sporulation protein</fullName>
    </alternativeName>
</protein>
<evidence type="ECO:0000256" key="3">
    <source>
        <dbReference type="ARBA" id="ARBA00020784"/>
    </source>
</evidence>
<feature type="domain" description="STAS" evidence="7">
    <location>
        <begin position="3"/>
        <end position="113"/>
    </location>
</feature>
<sequence>MSLSVHFETKQHVLLVRLSGELDHHEAENLRNDWQDILSKQNLKHVILNLEALSFMDSSGLGVILGRYKEVKQQGGEMVVCSISPAVQRLFEMSGLFKIIRLEENEAFALETLGVAS</sequence>
<name>A0A0A2VHU6_9BACI</name>
<dbReference type="OrthoDB" id="9796601at2"/>
<dbReference type="PROSITE" id="PS50801">
    <property type="entry name" value="STAS"/>
    <property type="match status" value="1"/>
</dbReference>
<dbReference type="Proteomes" id="UP000030153">
    <property type="component" value="Unassembled WGS sequence"/>
</dbReference>
<dbReference type="SUPFAM" id="SSF52091">
    <property type="entry name" value="SpoIIaa-like"/>
    <property type="match status" value="1"/>
</dbReference>
<gene>
    <name evidence="8" type="ORF">N780_12910</name>
</gene>
<dbReference type="Gene3D" id="3.30.750.24">
    <property type="entry name" value="STAS domain"/>
    <property type="match status" value="1"/>
</dbReference>
<dbReference type="GO" id="GO:0030435">
    <property type="term" value="P:sporulation resulting in formation of a cellular spore"/>
    <property type="evidence" value="ECO:0007669"/>
    <property type="project" value="UniProtKB-KW"/>
</dbReference>
<evidence type="ECO:0000259" key="7">
    <source>
        <dbReference type="PROSITE" id="PS50801"/>
    </source>
</evidence>
<evidence type="ECO:0000256" key="6">
    <source>
        <dbReference type="RuleBase" id="RU003749"/>
    </source>
</evidence>
<dbReference type="PANTHER" id="PTHR33495">
    <property type="entry name" value="ANTI-SIGMA FACTOR ANTAGONIST TM_1081-RELATED-RELATED"/>
    <property type="match status" value="1"/>
</dbReference>
<dbReference type="AlphaFoldDB" id="A0A0A2VHU6"/>
<keyword evidence="5" id="KW-0749">Sporulation</keyword>
<reference evidence="8 9" key="1">
    <citation type="submission" date="2013-08" db="EMBL/GenBank/DDBJ databases">
        <title>Genome of Pontibacillus chungwhensis.</title>
        <authorList>
            <person name="Wang Q."/>
            <person name="Wang G."/>
        </authorList>
    </citation>
    <scope>NUCLEOTIDE SEQUENCE [LARGE SCALE GENOMIC DNA]</scope>
    <source>
        <strain evidence="8 9">BH030062</strain>
    </source>
</reference>
<evidence type="ECO:0000313" key="8">
    <source>
        <dbReference type="EMBL" id="KGP93195.1"/>
    </source>
</evidence>
<keyword evidence="4" id="KW-0597">Phosphoprotein</keyword>
<evidence type="ECO:0000256" key="2">
    <source>
        <dbReference type="ARBA" id="ARBA00009013"/>
    </source>
</evidence>
<comment type="function">
    <text evidence="1">In the phosphorylated form it could act as an anti-anti-sigma factor that counteracts SpoIIAB and thus releases sigma f from inhibition.</text>
</comment>
<evidence type="ECO:0000313" key="9">
    <source>
        <dbReference type="Proteomes" id="UP000030153"/>
    </source>
</evidence>
<comment type="similarity">
    <text evidence="2 6">Belongs to the anti-sigma-factor antagonist family.</text>
</comment>
<dbReference type="GO" id="GO:0045152">
    <property type="term" value="F:antisigma factor binding"/>
    <property type="evidence" value="ECO:0007669"/>
    <property type="project" value="InterPro"/>
</dbReference>
<dbReference type="NCBIfam" id="TIGR02886">
    <property type="entry name" value="spore_II_AA"/>
    <property type="match status" value="1"/>
</dbReference>
<dbReference type="GO" id="GO:0043856">
    <property type="term" value="F:anti-sigma factor antagonist activity"/>
    <property type="evidence" value="ECO:0007669"/>
    <property type="project" value="InterPro"/>
</dbReference>
<accession>A0A0A2VHU6</accession>
<dbReference type="eggNOG" id="COG1366">
    <property type="taxonomic scope" value="Bacteria"/>
</dbReference>
<dbReference type="Pfam" id="PF01740">
    <property type="entry name" value="STAS"/>
    <property type="match status" value="1"/>
</dbReference>
<dbReference type="PANTHER" id="PTHR33495:SF2">
    <property type="entry name" value="ANTI-SIGMA FACTOR ANTAGONIST TM_1081-RELATED"/>
    <property type="match status" value="1"/>
</dbReference>
<comment type="caution">
    <text evidence="8">The sequence shown here is derived from an EMBL/GenBank/DDBJ whole genome shotgun (WGS) entry which is preliminary data.</text>
</comment>
<dbReference type="InterPro" id="IPR014237">
    <property type="entry name" value="Anti-sigma_F_ant"/>
</dbReference>
<dbReference type="NCBIfam" id="TIGR00377">
    <property type="entry name" value="ant_ant_sig"/>
    <property type="match status" value="1"/>
</dbReference>
<dbReference type="InterPro" id="IPR003658">
    <property type="entry name" value="Anti-sigma_ant"/>
</dbReference>
<evidence type="ECO:0000256" key="5">
    <source>
        <dbReference type="ARBA" id="ARBA00022969"/>
    </source>
</evidence>
<dbReference type="InterPro" id="IPR036513">
    <property type="entry name" value="STAS_dom_sf"/>
</dbReference>
<dbReference type="InterPro" id="IPR002645">
    <property type="entry name" value="STAS_dom"/>
</dbReference>
<proteinExistence type="inferred from homology"/>
<organism evidence="8 9">
    <name type="scientific">Pontibacillus chungwhensis BH030062</name>
    <dbReference type="NCBI Taxonomy" id="1385513"/>
    <lineage>
        <taxon>Bacteria</taxon>
        <taxon>Bacillati</taxon>
        <taxon>Bacillota</taxon>
        <taxon>Bacilli</taxon>
        <taxon>Bacillales</taxon>
        <taxon>Bacillaceae</taxon>
        <taxon>Pontibacillus</taxon>
    </lineage>
</organism>
<dbReference type="EMBL" id="AVBG01000001">
    <property type="protein sequence ID" value="KGP93195.1"/>
    <property type="molecule type" value="Genomic_DNA"/>
</dbReference>
<dbReference type="STRING" id="1385513.N780_12910"/>
<evidence type="ECO:0000256" key="1">
    <source>
        <dbReference type="ARBA" id="ARBA00001976"/>
    </source>
</evidence>
<evidence type="ECO:0000256" key="4">
    <source>
        <dbReference type="ARBA" id="ARBA00022553"/>
    </source>
</evidence>
<keyword evidence="9" id="KW-1185">Reference proteome</keyword>
<dbReference type="RefSeq" id="WP_036779570.1">
    <property type="nucleotide sequence ID" value="NZ_AVBG01000001.1"/>
</dbReference>